<evidence type="ECO:0000256" key="1">
    <source>
        <dbReference type="ARBA" id="ARBA00004651"/>
    </source>
</evidence>
<organism evidence="7 8">
    <name type="scientific">Staphylococcus hyicus</name>
    <dbReference type="NCBI Taxonomy" id="1284"/>
    <lineage>
        <taxon>Bacteria</taxon>
        <taxon>Bacillati</taxon>
        <taxon>Bacillota</taxon>
        <taxon>Bacilli</taxon>
        <taxon>Bacillales</taxon>
        <taxon>Staphylococcaceae</taxon>
        <taxon>Staphylococcus</taxon>
    </lineage>
</organism>
<evidence type="ECO:0000313" key="7">
    <source>
        <dbReference type="EMBL" id="RIO45335.1"/>
    </source>
</evidence>
<name>A0A0A8HPN5_STAHY</name>
<dbReference type="STRING" id="1284.SHYC_06305"/>
<dbReference type="PANTHER" id="PTHR30487">
    <property type="entry name" value="TYPE 4 PREPILIN-LIKE PROTEINS LEADER PEPTIDE-PROCESSING ENZYME"/>
    <property type="match status" value="1"/>
</dbReference>
<dbReference type="InterPro" id="IPR050882">
    <property type="entry name" value="Prepilin_peptidase/N-MTase"/>
</dbReference>
<dbReference type="Gene3D" id="1.20.120.1220">
    <property type="match status" value="1"/>
</dbReference>
<keyword evidence="4" id="KW-0812">Transmembrane</keyword>
<dbReference type="HOGENOM" id="CLU_057101_1_0_9"/>
<comment type="similarity">
    <text evidence="2">Belongs to the peptidase A24 family.</text>
</comment>
<dbReference type="Proteomes" id="UP000285625">
    <property type="component" value="Unassembled WGS sequence"/>
</dbReference>
<accession>A0A0A8HPN5</accession>
<evidence type="ECO:0000256" key="4">
    <source>
        <dbReference type="ARBA" id="ARBA00022692"/>
    </source>
</evidence>
<dbReference type="GeneID" id="96997121"/>
<dbReference type="InterPro" id="IPR000045">
    <property type="entry name" value="Prepilin_IV_endopep_pep"/>
</dbReference>
<evidence type="ECO:0000256" key="2">
    <source>
        <dbReference type="ARBA" id="ARBA00005801"/>
    </source>
</evidence>
<dbReference type="Pfam" id="PF01478">
    <property type="entry name" value="Peptidase_A24"/>
    <property type="match status" value="1"/>
</dbReference>
<dbReference type="Pfam" id="PF06750">
    <property type="entry name" value="A24_N_bact"/>
    <property type="match status" value="1"/>
</dbReference>
<dbReference type="GO" id="GO:0006465">
    <property type="term" value="P:signal peptide processing"/>
    <property type="evidence" value="ECO:0007669"/>
    <property type="project" value="TreeGrafter"/>
</dbReference>
<sequence>MIVQCYLGSFVMSFLLYVSQCQLRQWTTLLSRSRCENCQSTLTWWMLVPIFSYIILKGRCYKCRIKIPKYLFIGECLGAIMSYLILKLNFQIEYVYLFLISFILLTISLIDIQNYIVPNRLLLLLVVLIAFLRPTHITISILTCLCISVLLLIGFTFPSLIGFGDIKLLIILFCILPVPFVLYVIWFTFPIAAILYPFYVSLLSSKKYIPLVPFITLSFFIVAYYYPMLNVWFGGVR</sequence>
<reference evidence="7 8" key="1">
    <citation type="journal article" date="2016" name="Front. Microbiol.">
        <title>Comprehensive Phylogenetic Analysis of Bovine Non-aureus Staphylococci Species Based on Whole-Genome Sequencing.</title>
        <authorList>
            <person name="Naushad S."/>
            <person name="Barkema H.W."/>
            <person name="Luby C."/>
            <person name="Condas L.A."/>
            <person name="Nobrega D.B."/>
            <person name="Carson D.A."/>
            <person name="De Buck J."/>
        </authorList>
    </citation>
    <scope>NUCLEOTIDE SEQUENCE [LARGE SCALE GENOMIC DNA]</scope>
    <source>
        <strain evidence="7 8">SNUC 5959</strain>
    </source>
</reference>
<keyword evidence="5" id="KW-1133">Transmembrane helix</keyword>
<evidence type="ECO:0000256" key="6">
    <source>
        <dbReference type="ARBA" id="ARBA00023136"/>
    </source>
</evidence>
<keyword evidence="3" id="KW-1003">Cell membrane</keyword>
<keyword evidence="6" id="KW-0472">Membrane</keyword>
<dbReference type="AlphaFoldDB" id="A0A0A8HPN5"/>
<evidence type="ECO:0000313" key="8">
    <source>
        <dbReference type="Proteomes" id="UP000285625"/>
    </source>
</evidence>
<dbReference type="EMBL" id="QXVO01000022">
    <property type="protein sequence ID" value="RIO45335.1"/>
    <property type="molecule type" value="Genomic_DNA"/>
</dbReference>
<comment type="subcellular location">
    <subcellularLocation>
        <location evidence="1">Cell membrane</location>
        <topology evidence="1">Multi-pass membrane protein</topology>
    </subcellularLocation>
</comment>
<dbReference type="InterPro" id="IPR010627">
    <property type="entry name" value="Prepilin_pept_A24_N"/>
</dbReference>
<evidence type="ECO:0000256" key="5">
    <source>
        <dbReference type="ARBA" id="ARBA00022989"/>
    </source>
</evidence>
<dbReference type="GO" id="GO:0005886">
    <property type="term" value="C:plasma membrane"/>
    <property type="evidence" value="ECO:0007669"/>
    <property type="project" value="UniProtKB-SubCell"/>
</dbReference>
<dbReference type="PANTHER" id="PTHR30487:SF0">
    <property type="entry name" value="PREPILIN LEADER PEPTIDASE_N-METHYLTRANSFERASE-RELATED"/>
    <property type="match status" value="1"/>
</dbReference>
<protein>
    <submittedName>
        <fullName evidence="7">Prepilin peptidase</fullName>
    </submittedName>
</protein>
<proteinExistence type="inferred from homology"/>
<evidence type="ECO:0000256" key="3">
    <source>
        <dbReference type="ARBA" id="ARBA00022475"/>
    </source>
</evidence>
<dbReference type="RefSeq" id="WP_052257830.1">
    <property type="nucleotide sequence ID" value="NZ_CP008747.1"/>
</dbReference>
<comment type="caution">
    <text evidence="7">The sequence shown here is derived from an EMBL/GenBank/DDBJ whole genome shotgun (WGS) entry which is preliminary data.</text>
</comment>
<dbReference type="GO" id="GO:0004190">
    <property type="term" value="F:aspartic-type endopeptidase activity"/>
    <property type="evidence" value="ECO:0007669"/>
    <property type="project" value="InterPro"/>
</dbReference>
<gene>
    <name evidence="7" type="ORF">BUZ57_07865</name>
</gene>
<dbReference type="KEGG" id="shu:SHYC_06305"/>